<comment type="caution">
    <text evidence="1">The sequence shown here is derived from an EMBL/GenBank/DDBJ whole genome shotgun (WGS) entry which is preliminary data.</text>
</comment>
<protein>
    <submittedName>
        <fullName evidence="1">Uncharacterized protein</fullName>
    </submittedName>
</protein>
<sequence length="136" mass="14531">MYNSNIMKTVKKYITLLFVLIIIIAPFQANALVPPLLPFGGWPDITPIPCTCSASLWSWFGPLYLAGSVPLTGPLVYVPYATLPLANFLITVPATPHLGAYIPGVQACWMYVGFGCVPLPSIGMMVYVGTGLPGGI</sequence>
<evidence type="ECO:0000313" key="2">
    <source>
        <dbReference type="Proteomes" id="UP000228700"/>
    </source>
</evidence>
<name>A0A2M8LD44_9BACT</name>
<proteinExistence type="predicted"/>
<dbReference type="EMBL" id="PFEQ01000001">
    <property type="protein sequence ID" value="PJE74524.1"/>
    <property type="molecule type" value="Genomic_DNA"/>
</dbReference>
<gene>
    <name evidence="1" type="ORF">COV01_00625</name>
</gene>
<dbReference type="AlphaFoldDB" id="A0A2M8LD44"/>
<reference evidence="2" key="1">
    <citation type="submission" date="2017-09" db="EMBL/GenBank/DDBJ databases">
        <title>Depth-based differentiation of microbial function through sediment-hosted aquifers and enrichment of novel symbionts in the deep terrestrial subsurface.</title>
        <authorList>
            <person name="Probst A.J."/>
            <person name="Ladd B."/>
            <person name="Jarett J.K."/>
            <person name="Geller-Mcgrath D.E."/>
            <person name="Sieber C.M.K."/>
            <person name="Emerson J.B."/>
            <person name="Anantharaman K."/>
            <person name="Thomas B.C."/>
            <person name="Malmstrom R."/>
            <person name="Stieglmeier M."/>
            <person name="Klingl A."/>
            <person name="Woyke T."/>
            <person name="Ryan C.M."/>
            <person name="Banfield J.F."/>
        </authorList>
    </citation>
    <scope>NUCLEOTIDE SEQUENCE [LARGE SCALE GENOMIC DNA]</scope>
</reference>
<evidence type="ECO:0000313" key="1">
    <source>
        <dbReference type="EMBL" id="PJE74524.1"/>
    </source>
</evidence>
<accession>A0A2M8LD44</accession>
<dbReference type="Proteomes" id="UP000228700">
    <property type="component" value="Unassembled WGS sequence"/>
</dbReference>
<organism evidence="1 2">
    <name type="scientific">Candidatus Taylorbacteria bacterium CG10_big_fil_rev_8_21_14_0_10_41_48</name>
    <dbReference type="NCBI Taxonomy" id="1975024"/>
    <lineage>
        <taxon>Bacteria</taxon>
        <taxon>Candidatus Tayloriibacteriota</taxon>
    </lineage>
</organism>